<proteinExistence type="predicted"/>
<organism evidence="2 3">
    <name type="scientific">Arthrobacter nitrophenolicus</name>
    <dbReference type="NCBI Taxonomy" id="683150"/>
    <lineage>
        <taxon>Bacteria</taxon>
        <taxon>Bacillati</taxon>
        <taxon>Actinomycetota</taxon>
        <taxon>Actinomycetes</taxon>
        <taxon>Micrococcales</taxon>
        <taxon>Micrococcaceae</taxon>
        <taxon>Arthrobacter</taxon>
    </lineage>
</organism>
<dbReference type="AlphaFoldDB" id="A0A4R5YD00"/>
<reference evidence="2 3" key="1">
    <citation type="submission" date="2019-03" db="EMBL/GenBank/DDBJ databases">
        <title>Genome Sequencing and Assembly of Various Microbes Isolated from Partially Reclaimed Soil and Acid Mine Drainage (AMD) Site.</title>
        <authorList>
            <person name="Steinbock B."/>
            <person name="Bechtold R."/>
            <person name="Sevigny J.L."/>
            <person name="Thomas D."/>
            <person name="Cuthill L.R."/>
            <person name="Aveiro Johannsen E.J."/>
            <person name="Thomas K."/>
            <person name="Ghosh A."/>
        </authorList>
    </citation>
    <scope>NUCLEOTIDE SEQUENCE [LARGE SCALE GENOMIC DNA]</scope>
    <source>
        <strain evidence="2 3">S-A1</strain>
    </source>
</reference>
<comment type="caution">
    <text evidence="2">The sequence shown here is derived from an EMBL/GenBank/DDBJ whole genome shotgun (WGS) entry which is preliminary data.</text>
</comment>
<keyword evidence="1" id="KW-1133">Transmembrane helix</keyword>
<protein>
    <submittedName>
        <fullName evidence="2">Uncharacterized protein</fullName>
    </submittedName>
</protein>
<sequence length="73" mass="7818">MINLMDGGMDDGRRRRRPSKREQLEIAGLTALSVVGALVLLPVIGLKAVAGALPFVRSASGDQQGLEEIYLIN</sequence>
<accession>A0A4R5YD00</accession>
<dbReference type="RefSeq" id="WP_133345444.1">
    <property type="nucleotide sequence ID" value="NZ_SMZQ01000001.1"/>
</dbReference>
<gene>
    <name evidence="2" type="ORF">E2R57_00065</name>
</gene>
<evidence type="ECO:0000313" key="2">
    <source>
        <dbReference type="EMBL" id="TDL41122.1"/>
    </source>
</evidence>
<dbReference type="EMBL" id="SMZQ01000001">
    <property type="protein sequence ID" value="TDL41122.1"/>
    <property type="molecule type" value="Genomic_DNA"/>
</dbReference>
<evidence type="ECO:0000313" key="3">
    <source>
        <dbReference type="Proteomes" id="UP000294621"/>
    </source>
</evidence>
<feature type="transmembrane region" description="Helical" evidence="1">
    <location>
        <begin position="24"/>
        <end position="44"/>
    </location>
</feature>
<dbReference type="Proteomes" id="UP000294621">
    <property type="component" value="Unassembled WGS sequence"/>
</dbReference>
<name>A0A4R5YD00_9MICC</name>
<keyword evidence="1" id="KW-0812">Transmembrane</keyword>
<evidence type="ECO:0000256" key="1">
    <source>
        <dbReference type="SAM" id="Phobius"/>
    </source>
</evidence>
<keyword evidence="1" id="KW-0472">Membrane</keyword>